<name>A0A2T5FYZ9_9SPHN</name>
<protein>
    <recommendedName>
        <fullName evidence="1">Beta-lactamase-related domain-containing protein</fullName>
    </recommendedName>
</protein>
<dbReference type="Pfam" id="PF00144">
    <property type="entry name" value="Beta-lactamase"/>
    <property type="match status" value="1"/>
</dbReference>
<dbReference type="SUPFAM" id="SSF56601">
    <property type="entry name" value="beta-lactamase/transpeptidase-like"/>
    <property type="match status" value="1"/>
</dbReference>
<dbReference type="PANTHER" id="PTHR43283">
    <property type="entry name" value="BETA-LACTAMASE-RELATED"/>
    <property type="match status" value="1"/>
</dbReference>
<dbReference type="Gene3D" id="3.40.710.10">
    <property type="entry name" value="DD-peptidase/beta-lactamase superfamily"/>
    <property type="match status" value="1"/>
</dbReference>
<keyword evidence="3" id="KW-1185">Reference proteome</keyword>
<dbReference type="InterPro" id="IPR001466">
    <property type="entry name" value="Beta-lactam-related"/>
</dbReference>
<feature type="domain" description="Beta-lactamase-related" evidence="1">
    <location>
        <begin position="78"/>
        <end position="382"/>
    </location>
</feature>
<dbReference type="InterPro" id="IPR050789">
    <property type="entry name" value="Diverse_Enzym_Activities"/>
</dbReference>
<dbReference type="RefSeq" id="WP_107967321.1">
    <property type="nucleotide sequence ID" value="NZ_NWBU01000006.1"/>
</dbReference>
<evidence type="ECO:0000259" key="1">
    <source>
        <dbReference type="Pfam" id="PF00144"/>
    </source>
</evidence>
<dbReference type="Proteomes" id="UP000244162">
    <property type="component" value="Unassembled WGS sequence"/>
</dbReference>
<reference evidence="2 3" key="1">
    <citation type="submission" date="2017-09" db="EMBL/GenBank/DDBJ databases">
        <title>Sphingomonas panjinensis sp.nov., isolated from oil-contaminated soil.</title>
        <authorList>
            <person name="Wang L."/>
            <person name="Chen L."/>
        </authorList>
    </citation>
    <scope>NUCLEOTIDE SEQUENCE [LARGE SCALE GENOMIC DNA]</scope>
    <source>
        <strain evidence="2 3">FW-11</strain>
    </source>
</reference>
<dbReference type="InterPro" id="IPR012338">
    <property type="entry name" value="Beta-lactam/transpept-like"/>
</dbReference>
<dbReference type="OrthoDB" id="9804448at2"/>
<evidence type="ECO:0000313" key="2">
    <source>
        <dbReference type="EMBL" id="PTQ11808.1"/>
    </source>
</evidence>
<organism evidence="2 3">
    <name type="scientific">Sphingomonas oleivorans</name>
    <dbReference type="NCBI Taxonomy" id="1735121"/>
    <lineage>
        <taxon>Bacteria</taxon>
        <taxon>Pseudomonadati</taxon>
        <taxon>Pseudomonadota</taxon>
        <taxon>Alphaproteobacteria</taxon>
        <taxon>Sphingomonadales</taxon>
        <taxon>Sphingomonadaceae</taxon>
        <taxon>Sphingomonas</taxon>
    </lineage>
</organism>
<comment type="caution">
    <text evidence="2">The sequence shown here is derived from an EMBL/GenBank/DDBJ whole genome shotgun (WGS) entry which is preliminary data.</text>
</comment>
<dbReference type="AlphaFoldDB" id="A0A2T5FYZ9"/>
<sequence>MFPNLERCSPAKPVNAACSRSKRESAQAQADRFIYRRVVLPELRKCCHVGWRVDLERCPGNPVIVLNPVVSTSISARIDALFAPYDKPHMPGLYIGIVQDSELIHLKGYGRAEIDHDIEWGPGVRTRIASISKQMVALLLVELARDGFIDLGEPLGNMLPELPSFARDATVDDCLLHVTGIRNDEPVADLAGHTQGAEVTLDSLYRLACRQRTPQRGLGQAFDYNDAAYRLVVRWIERRLGRPIGELLAERLFVPLGMDSAAMTYDEHQLLANDASMYEVTDQGFNHSFWGRSSSGDGGISMNFDDLLRWYRGVLTNMSRIAPLLAPSRRTPDVAPFARRGLFRGVHRNRSWIGHAGLGGCGIFHFPEDDLGILFFGNRSDLRRHTLPFRVYDAVRPECIDSAPPAISLGLEQDVAGGAALQTFVDCDTGDIVRIAQGRHGLLLRHFAQNAYLGRAADGIFETVDGTTSARVKQLASGWEVDLGFGRWQHFIAASALYPTISVPAGLFASEEVGALLRVEPISDSDDILVRFAEGPSPTLNRVLARVAPRTWSDGEFAALHLPAIRENGACPELLVHCNTARNIRYARIGENGERRIDSFPR</sequence>
<gene>
    <name evidence="2" type="ORF">CLG96_07730</name>
</gene>
<accession>A0A2T5FYZ9</accession>
<evidence type="ECO:0000313" key="3">
    <source>
        <dbReference type="Proteomes" id="UP000244162"/>
    </source>
</evidence>
<proteinExistence type="predicted"/>
<dbReference type="EMBL" id="NWBU01000006">
    <property type="protein sequence ID" value="PTQ11808.1"/>
    <property type="molecule type" value="Genomic_DNA"/>
</dbReference>